<sequence>MQVFLFKIKLKKFSKKCTLKFMILNVKEILKKGDIGEQTE</sequence>
<dbReference type="AlphaFoldDB" id="A0A0E2BEB6"/>
<organism evidence="1 2">
    <name type="scientific">Leptospira kirschneri str. H1</name>
    <dbReference type="NCBI Taxonomy" id="1049966"/>
    <lineage>
        <taxon>Bacteria</taxon>
        <taxon>Pseudomonadati</taxon>
        <taxon>Spirochaetota</taxon>
        <taxon>Spirochaetia</taxon>
        <taxon>Leptospirales</taxon>
        <taxon>Leptospiraceae</taxon>
        <taxon>Leptospira</taxon>
    </lineage>
</organism>
<reference evidence="1 2" key="1">
    <citation type="submission" date="2012-10" db="EMBL/GenBank/DDBJ databases">
        <authorList>
            <person name="Harkins D.M."/>
            <person name="Durkin A.S."/>
            <person name="Brinkac L.M."/>
            <person name="Selengut J.D."/>
            <person name="Sanka R."/>
            <person name="DePew J."/>
            <person name="Purushe J."/>
            <person name="Peacock S.J."/>
            <person name="Thaipadungpanit J."/>
            <person name="Wuthiekanun V.W."/>
            <person name="Day N.P."/>
            <person name="Vinetz J.M."/>
            <person name="Sutton G.G."/>
            <person name="Nelson W.C."/>
            <person name="Fouts D.E."/>
        </authorList>
    </citation>
    <scope>NUCLEOTIDE SEQUENCE [LARGE SCALE GENOMIC DNA]</scope>
    <source>
        <strain evidence="1 2">H1</strain>
    </source>
</reference>
<protein>
    <submittedName>
        <fullName evidence="1">Uncharacterized protein</fullName>
    </submittedName>
</protein>
<dbReference type="EMBL" id="AHMY02000042">
    <property type="protein sequence ID" value="EKO15528.1"/>
    <property type="molecule type" value="Genomic_DNA"/>
</dbReference>
<evidence type="ECO:0000313" key="1">
    <source>
        <dbReference type="EMBL" id="EKO15528.1"/>
    </source>
</evidence>
<gene>
    <name evidence="1" type="ORF">LEP1GSC081_4276</name>
</gene>
<dbReference type="Proteomes" id="UP000006253">
    <property type="component" value="Unassembled WGS sequence"/>
</dbReference>
<proteinExistence type="predicted"/>
<accession>A0A0E2BEB6</accession>
<comment type="caution">
    <text evidence="1">The sequence shown here is derived from an EMBL/GenBank/DDBJ whole genome shotgun (WGS) entry which is preliminary data.</text>
</comment>
<evidence type="ECO:0000313" key="2">
    <source>
        <dbReference type="Proteomes" id="UP000006253"/>
    </source>
</evidence>
<name>A0A0E2BEB6_9LEPT</name>